<accession>A0A2H4P9X8</accession>
<dbReference type="EMBL" id="MG198783">
    <property type="protein sequence ID" value="ATW59038.1"/>
    <property type="molecule type" value="Genomic_DNA"/>
</dbReference>
<dbReference type="OrthoDB" id="38213at10239"/>
<evidence type="ECO:0000313" key="2">
    <source>
        <dbReference type="Proteomes" id="UP000240384"/>
    </source>
</evidence>
<reference evidence="2" key="1">
    <citation type="submission" date="2017-10" db="EMBL/GenBank/DDBJ databases">
        <authorList>
            <person name="Banno H."/>
            <person name="Chua N.-H."/>
        </authorList>
    </citation>
    <scope>NUCLEOTIDE SEQUENCE [LARGE SCALE GENOMIC DNA]</scope>
</reference>
<keyword evidence="2" id="KW-1185">Reference proteome</keyword>
<sequence length="105" mass="11988">MTAPTMADTVYATDRTTAPWSVWCFVWRPLRRRWCLVLDAPGSRPWTPEELDVEPRLAWIGPARPTAWTFGTYADAMDHGAKLIPPFMDVLPDSPFWTRPLGKIS</sequence>
<organism evidence="1 2">
    <name type="scientific">Gordonia phage Mahdia</name>
    <dbReference type="NCBI Taxonomy" id="2047873"/>
    <lineage>
        <taxon>Viruses</taxon>
        <taxon>Duplodnaviria</taxon>
        <taxon>Heunggongvirae</taxon>
        <taxon>Uroviricota</taxon>
        <taxon>Caudoviricetes</taxon>
        <taxon>Gustavvirus</taxon>
        <taxon>Gustavvirus mahdia</taxon>
    </lineage>
</organism>
<dbReference type="Proteomes" id="UP000240384">
    <property type="component" value="Segment"/>
</dbReference>
<protein>
    <submittedName>
        <fullName evidence="1">Uncharacterized protein</fullName>
    </submittedName>
</protein>
<proteinExistence type="predicted"/>
<evidence type="ECO:0000313" key="1">
    <source>
        <dbReference type="EMBL" id="ATW59038.1"/>
    </source>
</evidence>
<name>A0A2H4P9X8_9CAUD</name>
<gene>
    <name evidence="1" type="ORF">PBI_MAHDIA_39</name>
</gene>